<protein>
    <recommendedName>
        <fullName evidence="2">Lipoprotein</fullName>
    </recommendedName>
</protein>
<name>A0A3B0TA22_9ZZZZ</name>
<evidence type="ECO:0000313" key="1">
    <source>
        <dbReference type="EMBL" id="VAW14898.1"/>
    </source>
</evidence>
<sequence length="348" mass="39621">MIKIFSTALIICLALGLGGCSNPNNAEGIKPTEAQKELVELLQSDYEIPVIAKTFPDTLWIYLPLKESFFQLKTSDSKSTIIKEVQTSQVINFLEAKAQEKDLIIDYDIGPMRSYPKDLGYSSAYTEKFQRMQQNILQGISRVYANVEETDDNQYAETIAGDRSFKDAKKNKTHKDLVRSFIPSKNIPSFAVLIFADIITGIELKVTFHIGDLLRAQHDQGFYEEYSRRFIYDQPRGDKSIIGDTTGDHIQYKDLSWHQFLAQQIQSRVNFKYTQSKFPPSDNPKAEIIEIIAQTLAGYSFEDFDQFVLTDLVKDSSETIPFTDITSLIKKHLGKSSKGRLVEINFGY</sequence>
<dbReference type="AlphaFoldDB" id="A0A3B0TA22"/>
<organism evidence="1">
    <name type="scientific">hydrothermal vent metagenome</name>
    <dbReference type="NCBI Taxonomy" id="652676"/>
    <lineage>
        <taxon>unclassified sequences</taxon>
        <taxon>metagenomes</taxon>
        <taxon>ecological metagenomes</taxon>
    </lineage>
</organism>
<gene>
    <name evidence="1" type="ORF">MNBD_BACTEROID05-906</name>
</gene>
<proteinExistence type="predicted"/>
<dbReference type="EMBL" id="UOEN01000242">
    <property type="protein sequence ID" value="VAW14898.1"/>
    <property type="molecule type" value="Genomic_DNA"/>
</dbReference>
<dbReference type="PROSITE" id="PS51257">
    <property type="entry name" value="PROKAR_LIPOPROTEIN"/>
    <property type="match status" value="1"/>
</dbReference>
<evidence type="ECO:0008006" key="2">
    <source>
        <dbReference type="Google" id="ProtNLM"/>
    </source>
</evidence>
<reference evidence="1" key="1">
    <citation type="submission" date="2018-06" db="EMBL/GenBank/DDBJ databases">
        <authorList>
            <person name="Zhirakovskaya E."/>
        </authorList>
    </citation>
    <scope>NUCLEOTIDE SEQUENCE</scope>
</reference>
<accession>A0A3B0TA22</accession>